<accession>A0A367S1I5</accession>
<gene>
    <name evidence="1" type="ORF">A6769_38570</name>
</gene>
<evidence type="ECO:0000313" key="2">
    <source>
        <dbReference type="Proteomes" id="UP000252085"/>
    </source>
</evidence>
<dbReference type="Proteomes" id="UP000252085">
    <property type="component" value="Unassembled WGS sequence"/>
</dbReference>
<name>A0A367S1I5_NOSPU</name>
<proteinExistence type="predicted"/>
<dbReference type="AlphaFoldDB" id="A0A367S1I5"/>
<protein>
    <submittedName>
        <fullName evidence="1">Uncharacterized protein</fullName>
    </submittedName>
</protein>
<organism evidence="1 2">
    <name type="scientific">Nostoc punctiforme NIES-2108</name>
    <dbReference type="NCBI Taxonomy" id="1356359"/>
    <lineage>
        <taxon>Bacteria</taxon>
        <taxon>Bacillati</taxon>
        <taxon>Cyanobacteriota</taxon>
        <taxon>Cyanophyceae</taxon>
        <taxon>Nostocales</taxon>
        <taxon>Nostocaceae</taxon>
        <taxon>Nostoc</taxon>
    </lineage>
</organism>
<dbReference type="EMBL" id="LXQE01000027">
    <property type="protein sequence ID" value="RCJ41931.1"/>
    <property type="molecule type" value="Genomic_DNA"/>
</dbReference>
<evidence type="ECO:0000313" key="1">
    <source>
        <dbReference type="EMBL" id="RCJ41931.1"/>
    </source>
</evidence>
<reference evidence="1 2" key="1">
    <citation type="submission" date="2016-04" db="EMBL/GenBank/DDBJ databases">
        <authorList>
            <person name="Evans L.H."/>
            <person name="Alamgir A."/>
            <person name="Owens N."/>
            <person name="Weber N.D."/>
            <person name="Virtaneva K."/>
            <person name="Barbian K."/>
            <person name="Babar A."/>
            <person name="Rosenke K."/>
        </authorList>
    </citation>
    <scope>NUCLEOTIDE SEQUENCE [LARGE SCALE GENOMIC DNA]</scope>
    <source>
        <strain evidence="1">NIES-2108</strain>
    </source>
</reference>
<sequence>MTKIDFILRQSATNRDQLTTLSDTQLEMAWSIARYDVKAAYRYCVMMDAKNQMKCPSCGKEFVNSYEQHDGSMAFVCASCSPRRKKNSEFPLPSLTLNPSDYHTVCTGKPICIDAQTAKHQAKKCKIINKVTGACVVRTLVMVGDRGYWQ</sequence>
<comment type="caution">
    <text evidence="1">The sequence shown here is derived from an EMBL/GenBank/DDBJ whole genome shotgun (WGS) entry which is preliminary data.</text>
</comment>